<dbReference type="PROSITE" id="PS50835">
    <property type="entry name" value="IG_LIKE"/>
    <property type="match status" value="1"/>
</dbReference>
<dbReference type="PANTHER" id="PTHR11036:SF18">
    <property type="entry name" value="SEMAPHORIN-4D"/>
    <property type="match status" value="1"/>
</dbReference>
<evidence type="ECO:0000313" key="14">
    <source>
        <dbReference type="Proteomes" id="UP000694906"/>
    </source>
</evidence>
<keyword evidence="5" id="KW-0524">Neurogenesis</keyword>
<evidence type="ECO:0000256" key="1">
    <source>
        <dbReference type="ARBA" id="ARBA00004370"/>
    </source>
</evidence>
<dbReference type="CDD" id="cd11259">
    <property type="entry name" value="Sema_4D"/>
    <property type="match status" value="1"/>
</dbReference>
<dbReference type="InterPro" id="IPR036179">
    <property type="entry name" value="Ig-like_dom_sf"/>
</dbReference>
<protein>
    <submittedName>
        <fullName evidence="15">Semaphorin-4D isoform X3</fullName>
    </submittedName>
</protein>
<dbReference type="GeneID" id="101712046"/>
<evidence type="ECO:0000256" key="2">
    <source>
        <dbReference type="ARBA" id="ARBA00009492"/>
    </source>
</evidence>
<dbReference type="GO" id="GO:0045499">
    <property type="term" value="F:chemorepellent activity"/>
    <property type="evidence" value="ECO:0007669"/>
    <property type="project" value="TreeGrafter"/>
</dbReference>
<dbReference type="SMART" id="SM00423">
    <property type="entry name" value="PSI"/>
    <property type="match status" value="1"/>
</dbReference>
<dbReference type="SUPFAM" id="SSF101912">
    <property type="entry name" value="Sema domain"/>
    <property type="match status" value="1"/>
</dbReference>
<dbReference type="RefSeq" id="XP_021119384.1">
    <property type="nucleotide sequence ID" value="XM_021263725.1"/>
</dbReference>
<dbReference type="InterPro" id="IPR002165">
    <property type="entry name" value="Plexin_repeat"/>
</dbReference>
<feature type="domain" description="Ig-like" evidence="12">
    <location>
        <begin position="615"/>
        <end position="704"/>
    </location>
</feature>
<evidence type="ECO:0000256" key="10">
    <source>
        <dbReference type="SAM" id="MobiDB-lite"/>
    </source>
</evidence>
<dbReference type="CTD" id="10507"/>
<feature type="compositionally biased region" description="Low complexity" evidence="10">
    <location>
        <begin position="580"/>
        <end position="595"/>
    </location>
</feature>
<dbReference type="GO" id="GO:0030215">
    <property type="term" value="F:semaphorin receptor binding"/>
    <property type="evidence" value="ECO:0007669"/>
    <property type="project" value="InterPro"/>
</dbReference>
<sequence length="749" mass="83374">MRMYGTTAGLLSALALVFEVAVAFSPIPRITWEHREVGLVQFHEPGIYNYSALLMSEDEDILYVGAREAVFAVSALNISWKQHEVYWAVSEEKKAKCAEKGKSKQTECLNYIRVLQPLSSTSLYVCGTNAFQPTCDHLNLTSFKFLGRNEDGKGRCPFDPAHSYTSVIVDGELYSGTSYNFLGSEPIISRNSSHSPLRTEYAIPWLNEPSFVFADVIRRSPDGAEGEDDRVYFFFTEVSVEYEFVFKLMIPRIARVCKGDQGGLRTLQKKWTSFLKARLICSWPDSGLVFNVLQDVFVLRTPGLKEPVFYALFTPQLNNVGLSAVCAYNLSTAEAVFSRGKYMQSATVEQSHTKWVRYNGPVPSPRPGACINSEARAANYTSSLNLPDKTLQFVKDHPLMDDSVTPIDNRPKLIKKDVNYTQIVVDRAQALDGTVYDVMFVSTESPLFSKHLAEHVKDRGALHKAVSLENEVHIIEETQIFPDSEPVQTLLLSSKKGRRFVYAGSNSGVVQAPLAFCRKHSSCEDCVLARDPYCAWSPTTAACVSVHQTEGPSRGWIQEMSGDVSSCPASPPKPFPPPGSSSLSCLGPDSSSSPRNPWPAPGPGPDSRTRVALLPPFLSDQAQQVQALGTFHLFCQATGPADIRFTWEKNGHVLEMCVPMQTHALPDGRAHALSWLQDAIQERTEYRCSVLSSAGNQTSKVQIAVVRHEVAQQEKWNRELATWRAVLGEHDRLMQGWRKAWESCSKDTF</sequence>
<comment type="subcellular location">
    <subcellularLocation>
        <location evidence="1">Membrane</location>
    </subcellularLocation>
</comment>
<evidence type="ECO:0000256" key="3">
    <source>
        <dbReference type="ARBA" id="ARBA00022473"/>
    </source>
</evidence>
<evidence type="ECO:0000256" key="11">
    <source>
        <dbReference type="SAM" id="SignalP"/>
    </source>
</evidence>
<dbReference type="GO" id="GO:0005886">
    <property type="term" value="C:plasma membrane"/>
    <property type="evidence" value="ECO:0007669"/>
    <property type="project" value="TreeGrafter"/>
</dbReference>
<proteinExistence type="inferred from homology"/>
<keyword evidence="7" id="KW-1015">Disulfide bond</keyword>
<dbReference type="AlphaFoldDB" id="A0AAX6TG19"/>
<evidence type="ECO:0000259" key="13">
    <source>
        <dbReference type="PROSITE" id="PS51004"/>
    </source>
</evidence>
<dbReference type="PROSITE" id="PS51004">
    <property type="entry name" value="SEMA"/>
    <property type="match status" value="1"/>
</dbReference>
<dbReference type="Pfam" id="PF01403">
    <property type="entry name" value="Sema"/>
    <property type="match status" value="1"/>
</dbReference>
<keyword evidence="14" id="KW-1185">Reference proteome</keyword>
<comment type="similarity">
    <text evidence="2">Belongs to the semaphorin family.</text>
</comment>
<evidence type="ECO:0000256" key="5">
    <source>
        <dbReference type="ARBA" id="ARBA00022902"/>
    </source>
</evidence>
<dbReference type="FunFam" id="2.130.10.10:FF:000120">
    <property type="entry name" value="Semaphorin 4D"/>
    <property type="match status" value="1"/>
</dbReference>
<dbReference type="Gene3D" id="2.60.40.10">
    <property type="entry name" value="Immunoglobulins"/>
    <property type="match status" value="1"/>
</dbReference>
<dbReference type="Proteomes" id="UP000694906">
    <property type="component" value="Unplaced"/>
</dbReference>
<keyword evidence="4" id="KW-0221">Differentiation</keyword>
<dbReference type="InterPro" id="IPR036352">
    <property type="entry name" value="Semap_dom_sf"/>
</dbReference>
<evidence type="ECO:0000259" key="12">
    <source>
        <dbReference type="PROSITE" id="PS50835"/>
    </source>
</evidence>
<evidence type="ECO:0000256" key="8">
    <source>
        <dbReference type="ARBA" id="ARBA00023180"/>
    </source>
</evidence>
<keyword evidence="3" id="KW-0217">Developmental protein</keyword>
<dbReference type="SMART" id="SM00630">
    <property type="entry name" value="Sema"/>
    <property type="match status" value="1"/>
</dbReference>
<dbReference type="GO" id="GO:0000122">
    <property type="term" value="P:negative regulation of transcription by RNA polymerase II"/>
    <property type="evidence" value="ECO:0007669"/>
    <property type="project" value="TreeGrafter"/>
</dbReference>
<dbReference type="InterPro" id="IPR027231">
    <property type="entry name" value="Semaphorin"/>
</dbReference>
<evidence type="ECO:0000313" key="15">
    <source>
        <dbReference type="RefSeq" id="XP_021119384.1"/>
    </source>
</evidence>
<dbReference type="InterPro" id="IPR013783">
    <property type="entry name" value="Ig-like_fold"/>
</dbReference>
<dbReference type="PANTHER" id="PTHR11036">
    <property type="entry name" value="SEMAPHORIN"/>
    <property type="match status" value="1"/>
</dbReference>
<keyword evidence="11" id="KW-0732">Signal</keyword>
<dbReference type="Gene3D" id="2.130.10.10">
    <property type="entry name" value="YVTN repeat-like/Quinoprotein amine dehydrogenase"/>
    <property type="match status" value="1"/>
</dbReference>
<dbReference type="InterPro" id="IPR016201">
    <property type="entry name" value="PSI"/>
</dbReference>
<comment type="caution">
    <text evidence="9">Lacks conserved residue(s) required for the propagation of feature annotation.</text>
</comment>
<dbReference type="GO" id="GO:0005615">
    <property type="term" value="C:extracellular space"/>
    <property type="evidence" value="ECO:0007669"/>
    <property type="project" value="TreeGrafter"/>
</dbReference>
<evidence type="ECO:0000256" key="4">
    <source>
        <dbReference type="ARBA" id="ARBA00022782"/>
    </source>
</evidence>
<organism evidence="14 15">
    <name type="scientific">Heterocephalus glaber</name>
    <name type="common">Naked mole rat</name>
    <dbReference type="NCBI Taxonomy" id="10181"/>
    <lineage>
        <taxon>Eukaryota</taxon>
        <taxon>Metazoa</taxon>
        <taxon>Chordata</taxon>
        <taxon>Craniata</taxon>
        <taxon>Vertebrata</taxon>
        <taxon>Euteleostomi</taxon>
        <taxon>Mammalia</taxon>
        <taxon>Eutheria</taxon>
        <taxon>Euarchontoglires</taxon>
        <taxon>Glires</taxon>
        <taxon>Rodentia</taxon>
        <taxon>Hystricomorpha</taxon>
        <taxon>Bathyergidae</taxon>
        <taxon>Heterocephalus</taxon>
    </lineage>
</organism>
<evidence type="ECO:0000256" key="9">
    <source>
        <dbReference type="PROSITE-ProRule" id="PRU00352"/>
    </source>
</evidence>
<evidence type="ECO:0000256" key="6">
    <source>
        <dbReference type="ARBA" id="ARBA00023136"/>
    </source>
</evidence>
<keyword evidence="6" id="KW-0472">Membrane</keyword>
<dbReference type="InterPro" id="IPR001627">
    <property type="entry name" value="Semap_dom"/>
</dbReference>
<dbReference type="GO" id="GO:0071526">
    <property type="term" value="P:semaphorin-plexin signaling pathway"/>
    <property type="evidence" value="ECO:0007669"/>
    <property type="project" value="TreeGrafter"/>
</dbReference>
<reference evidence="15" key="1">
    <citation type="submission" date="2025-08" db="UniProtKB">
        <authorList>
            <consortium name="RefSeq"/>
        </authorList>
    </citation>
    <scope>IDENTIFICATION</scope>
</reference>
<dbReference type="GO" id="GO:0001755">
    <property type="term" value="P:neural crest cell migration"/>
    <property type="evidence" value="ECO:0007669"/>
    <property type="project" value="TreeGrafter"/>
</dbReference>
<feature type="region of interest" description="Disordered" evidence="10">
    <location>
        <begin position="554"/>
        <end position="611"/>
    </location>
</feature>
<feature type="compositionally biased region" description="Pro residues" evidence="10">
    <location>
        <begin position="569"/>
        <end position="579"/>
    </location>
</feature>
<name>A0AAX6TG19_HETGA</name>
<dbReference type="SUPFAM" id="SSF48726">
    <property type="entry name" value="Immunoglobulin"/>
    <property type="match status" value="1"/>
</dbReference>
<dbReference type="InterPro" id="IPR015943">
    <property type="entry name" value="WD40/YVTN_repeat-like_dom_sf"/>
</dbReference>
<dbReference type="Pfam" id="PF01437">
    <property type="entry name" value="PSI"/>
    <property type="match status" value="1"/>
</dbReference>
<gene>
    <name evidence="15" type="primary">Sema4d</name>
</gene>
<keyword evidence="8" id="KW-0325">Glycoprotein</keyword>
<dbReference type="FunFam" id="3.30.1680.10:FF:000013">
    <property type="entry name" value="Semaphorin 4D"/>
    <property type="match status" value="1"/>
</dbReference>
<dbReference type="Gene3D" id="3.30.1680.10">
    <property type="entry name" value="ligand-binding face of the semaphorins, domain 2"/>
    <property type="match status" value="1"/>
</dbReference>
<dbReference type="GO" id="GO:0030335">
    <property type="term" value="P:positive regulation of cell migration"/>
    <property type="evidence" value="ECO:0007669"/>
    <property type="project" value="TreeGrafter"/>
</dbReference>
<dbReference type="InterPro" id="IPR007110">
    <property type="entry name" value="Ig-like_dom"/>
</dbReference>
<feature type="chain" id="PRO_5043466885" evidence="11">
    <location>
        <begin position="24"/>
        <end position="749"/>
    </location>
</feature>
<dbReference type="GO" id="GO:0007411">
    <property type="term" value="P:axon guidance"/>
    <property type="evidence" value="ECO:0007669"/>
    <property type="project" value="TreeGrafter"/>
</dbReference>
<dbReference type="SUPFAM" id="SSF103575">
    <property type="entry name" value="Plexin repeat"/>
    <property type="match status" value="1"/>
</dbReference>
<accession>A0AAX6TG19</accession>
<dbReference type="GO" id="GO:0043931">
    <property type="term" value="P:ossification involved in bone maturation"/>
    <property type="evidence" value="ECO:0007669"/>
    <property type="project" value="TreeGrafter"/>
</dbReference>
<feature type="domain" description="Sema" evidence="13">
    <location>
        <begin position="19"/>
        <end position="514"/>
    </location>
</feature>
<evidence type="ECO:0000256" key="7">
    <source>
        <dbReference type="ARBA" id="ARBA00023157"/>
    </source>
</evidence>
<feature type="signal peptide" evidence="11">
    <location>
        <begin position="1"/>
        <end position="23"/>
    </location>
</feature>